<evidence type="ECO:0000256" key="1">
    <source>
        <dbReference type="SAM" id="SignalP"/>
    </source>
</evidence>
<protein>
    <submittedName>
        <fullName evidence="3">Uncharacterized protein DUF5103</fullName>
    </submittedName>
</protein>
<reference evidence="3 4" key="1">
    <citation type="submission" date="2019-03" db="EMBL/GenBank/DDBJ databases">
        <title>Genomic Encyclopedia of Archaeal and Bacterial Type Strains, Phase II (KMG-II): from individual species to whole genera.</title>
        <authorList>
            <person name="Goeker M."/>
        </authorList>
    </citation>
    <scope>NUCLEOTIDE SEQUENCE [LARGE SCALE GENOMIC DNA]</scope>
    <source>
        <strain evidence="3 4">DSM 19034</strain>
    </source>
</reference>
<evidence type="ECO:0000313" key="4">
    <source>
        <dbReference type="Proteomes" id="UP000295499"/>
    </source>
</evidence>
<dbReference type="Gene3D" id="2.60.40.10">
    <property type="entry name" value="Immunoglobulins"/>
    <property type="match status" value="1"/>
</dbReference>
<proteinExistence type="predicted"/>
<dbReference type="SUPFAM" id="SSF81296">
    <property type="entry name" value="E set domains"/>
    <property type="match status" value="1"/>
</dbReference>
<dbReference type="AlphaFoldDB" id="A0A4R6ISK8"/>
<feature type="chain" id="PRO_5020913777" evidence="1">
    <location>
        <begin position="21"/>
        <end position="420"/>
    </location>
</feature>
<gene>
    <name evidence="3" type="ORF">CLV32_1170</name>
</gene>
<organism evidence="3 4">
    <name type="scientific">Pedobacter duraquae</name>
    <dbReference type="NCBI Taxonomy" id="425511"/>
    <lineage>
        <taxon>Bacteria</taxon>
        <taxon>Pseudomonadati</taxon>
        <taxon>Bacteroidota</taxon>
        <taxon>Sphingobacteriia</taxon>
        <taxon>Sphingobacteriales</taxon>
        <taxon>Sphingobacteriaceae</taxon>
        <taxon>Pedobacter</taxon>
    </lineage>
</organism>
<dbReference type="Pfam" id="PF17116">
    <property type="entry name" value="T9SS_plug_1st"/>
    <property type="match status" value="1"/>
</dbReference>
<dbReference type="InterPro" id="IPR014756">
    <property type="entry name" value="Ig_E-set"/>
</dbReference>
<evidence type="ECO:0000259" key="2">
    <source>
        <dbReference type="Pfam" id="PF17116"/>
    </source>
</evidence>
<evidence type="ECO:0000313" key="3">
    <source>
        <dbReference type="EMBL" id="TDO24875.1"/>
    </source>
</evidence>
<accession>A0A4R6ISK8</accession>
<feature type="domain" description="Type 9 secretion system plug protein N-terminal" evidence="2">
    <location>
        <begin position="35"/>
        <end position="160"/>
    </location>
</feature>
<feature type="signal peptide" evidence="1">
    <location>
        <begin position="1"/>
        <end position="20"/>
    </location>
</feature>
<dbReference type="EMBL" id="SNWM01000001">
    <property type="protein sequence ID" value="TDO24875.1"/>
    <property type="molecule type" value="Genomic_DNA"/>
</dbReference>
<dbReference type="InterPro" id="IPR031345">
    <property type="entry name" value="T9SS_Plug_N"/>
</dbReference>
<dbReference type="RefSeq" id="WP_133553234.1">
    <property type="nucleotide sequence ID" value="NZ_SNWM01000001.1"/>
</dbReference>
<dbReference type="Proteomes" id="UP000295499">
    <property type="component" value="Unassembled WGS sequence"/>
</dbReference>
<sequence>MKKLGGLLLILTACMHFAVAQQPFAYENKVYQPQIKTVICANSNKEQSLPVILLNSGEQIDFSFDDLDGGSKNYWYTIEHCTSDWKSSRLSPLDYLNSYADDRIVDYEYSSNTLQKFTHYSLRFPNQQIAPKLTGNYLLKVYLDGNIQNAVVSQRFYVVENLVNAGIEIVPSSQVPLRSTNQKINFTIFHTIPIQNPYTDIKAVLMQNGISQTAITNTKPTFVRQGAIVYNDLLSNDFPGGNEFRKFDIRSIRYKGEHVQEILRDTALNVFLFADGGSNSRYASVYDENGNFFIRNQDGRDQNTDSDYAHVLFTLSAKPPAGKGDVYVAGRFNDYAINAENKMTFDAGRNRFYTSIFLKQGVYDYKYFWKDAETGKVNDIFFEGSFFETDNTYQVFVYYRKPGGRWDELIGYTNVSNKRR</sequence>
<keyword evidence="1" id="KW-0732">Signal</keyword>
<dbReference type="OrthoDB" id="1522602at2"/>
<name>A0A4R6ISK8_9SPHI</name>
<keyword evidence="4" id="KW-1185">Reference proteome</keyword>
<comment type="caution">
    <text evidence="3">The sequence shown here is derived from an EMBL/GenBank/DDBJ whole genome shotgun (WGS) entry which is preliminary data.</text>
</comment>
<dbReference type="InterPro" id="IPR013783">
    <property type="entry name" value="Ig-like_fold"/>
</dbReference>